<evidence type="ECO:0000256" key="3">
    <source>
        <dbReference type="ARBA" id="ARBA00022723"/>
    </source>
</evidence>
<dbReference type="AlphaFoldDB" id="I4AKJ1"/>
<dbReference type="PANTHER" id="PTHR22726:SF1">
    <property type="entry name" value="METALLOENDOPEPTIDASE OMA1, MITOCHONDRIAL"/>
    <property type="match status" value="1"/>
</dbReference>
<dbReference type="GO" id="GO:0046872">
    <property type="term" value="F:metal ion binding"/>
    <property type="evidence" value="ECO:0007669"/>
    <property type="project" value="UniProtKB-KW"/>
</dbReference>
<reference evidence="10" key="1">
    <citation type="submission" date="2012-06" db="EMBL/GenBank/DDBJ databases">
        <title>The complete genome of Flexibacter litoralis DSM 6794.</title>
        <authorList>
            <person name="Lucas S."/>
            <person name="Copeland A."/>
            <person name="Lapidus A."/>
            <person name="Glavina del Rio T."/>
            <person name="Dalin E."/>
            <person name="Tice H."/>
            <person name="Bruce D."/>
            <person name="Goodwin L."/>
            <person name="Pitluck S."/>
            <person name="Peters L."/>
            <person name="Ovchinnikova G."/>
            <person name="Lu M."/>
            <person name="Kyrpides N."/>
            <person name="Mavromatis K."/>
            <person name="Ivanova N."/>
            <person name="Brettin T."/>
            <person name="Detter J.C."/>
            <person name="Han C."/>
            <person name="Larimer F."/>
            <person name="Land M."/>
            <person name="Hauser L."/>
            <person name="Markowitz V."/>
            <person name="Cheng J.-F."/>
            <person name="Hugenholtz P."/>
            <person name="Woyke T."/>
            <person name="Wu D."/>
            <person name="Spring S."/>
            <person name="Lang E."/>
            <person name="Kopitz M."/>
            <person name="Brambilla E."/>
            <person name="Klenk H.-P."/>
            <person name="Eisen J.A."/>
        </authorList>
    </citation>
    <scope>NUCLEOTIDE SEQUENCE [LARGE SCALE GENOMIC DNA]</scope>
    <source>
        <strain evidence="10">ATCC 23117 / DSM 6794 / NBRC 15988 / NCIMB 1366 / Sio-4</strain>
    </source>
</reference>
<dbReference type="GO" id="GO:0016020">
    <property type="term" value="C:membrane"/>
    <property type="evidence" value="ECO:0007669"/>
    <property type="project" value="TreeGrafter"/>
</dbReference>
<dbReference type="Proteomes" id="UP000006054">
    <property type="component" value="Chromosome"/>
</dbReference>
<keyword evidence="7" id="KW-0812">Transmembrane</keyword>
<name>I4AKJ1_BERLS</name>
<dbReference type="eggNOG" id="COG4783">
    <property type="taxonomic scope" value="Bacteria"/>
</dbReference>
<organism evidence="9 10">
    <name type="scientific">Bernardetia litoralis (strain ATCC 23117 / DSM 6794 / NBRC 15988 / NCIMB 1366 / Fx l1 / Sio-4)</name>
    <name type="common">Flexibacter litoralis</name>
    <dbReference type="NCBI Taxonomy" id="880071"/>
    <lineage>
        <taxon>Bacteria</taxon>
        <taxon>Pseudomonadati</taxon>
        <taxon>Bacteroidota</taxon>
        <taxon>Cytophagia</taxon>
        <taxon>Cytophagales</taxon>
        <taxon>Bernardetiaceae</taxon>
        <taxon>Bernardetia</taxon>
    </lineage>
</organism>
<keyword evidence="5" id="KW-0862">Zinc</keyword>
<comment type="cofactor">
    <cofactor evidence="1">
        <name>Zn(2+)</name>
        <dbReference type="ChEBI" id="CHEBI:29105"/>
    </cofactor>
</comment>
<dbReference type="KEGG" id="fli:Fleli_2093"/>
<accession>I4AKJ1</accession>
<sequence length="742" mass="86142" precursor="true">MTNYRFFYKKYFSNTIFVSILLIYFITITNYSYSQNNSTLNFENYESLKSKGSVPKDFLLSVSERYVSKNAAIEGEVDKKTAKTIDQFNFQSSFSLKQLLWSGNVIFGDEVSQYLNEIASELLKNDEELRNKVRFYVVKSPVPNAFANPDGAIFINLGLVARAESESQLAYILAHEITHYVKQHSINQFLFKEEVNSKKNKKAFRFDNKSEELYAKRLAQSNYSKEHEVEADAYGWELFKNTKYDLLAAAKTFDMLQNTRQPFDTLVFESKFLNNSYIQLPDSTYYMDTVHIVEREKLDSAEMEALMALSTHPSAAERKKLAIQRMQENGVVNGGKEYIVSKEKFETVQKIARFELCQLYLSDAKYIDALYHTLLLQEQYGDSKYIQISLTKALYGIAKYDNVKARIYLDQLYSRMDWQGRNWYFALEELDDYQLTVLALAHCFEMLDKYPSEAYLKNAIPSLLMDIKLYYSDFSKGKTVGKKKNQINYAEDLMYPAWQKIQAHAEFEELRKQGDRLYLGHKKAENRREEGMSDVEMKRLSDNITKGYALGINKIVMVNPFYIRLDVRKDQPLDIFTSDSMQTVFHQELKQNSKAVKLGIVSLNPVAFGENDAEKFNDLAIINSWYKEMGESNVNMIASNYDALQALSKKYGTPYFTRMIVIDKKMKFQGQILPIGIFIPVLPYVIYKAATAHDSMFITIMHDVNTGEVKMIQGNKSNKSIKKKKLSEITRSHLYQIKRKRR</sequence>
<feature type="domain" description="Peptidase M48" evidence="8">
    <location>
        <begin position="113"/>
        <end position="318"/>
    </location>
</feature>
<keyword evidence="3" id="KW-0479">Metal-binding</keyword>
<evidence type="ECO:0000256" key="1">
    <source>
        <dbReference type="ARBA" id="ARBA00001947"/>
    </source>
</evidence>
<dbReference type="PANTHER" id="PTHR22726">
    <property type="entry name" value="METALLOENDOPEPTIDASE OMA1"/>
    <property type="match status" value="1"/>
</dbReference>
<dbReference type="EMBL" id="CP003345">
    <property type="protein sequence ID" value="AFM04476.1"/>
    <property type="molecule type" value="Genomic_DNA"/>
</dbReference>
<dbReference type="InterPro" id="IPR001915">
    <property type="entry name" value="Peptidase_M48"/>
</dbReference>
<dbReference type="OrthoDB" id="910748at2"/>
<evidence type="ECO:0000256" key="7">
    <source>
        <dbReference type="SAM" id="Phobius"/>
    </source>
</evidence>
<keyword evidence="6" id="KW-0482">Metalloprotease</keyword>
<keyword evidence="2" id="KW-0645">Protease</keyword>
<dbReference type="Pfam" id="PF01435">
    <property type="entry name" value="Peptidase_M48"/>
    <property type="match status" value="1"/>
</dbReference>
<dbReference type="RefSeq" id="WP_014797923.1">
    <property type="nucleotide sequence ID" value="NC_018018.1"/>
</dbReference>
<dbReference type="InterPro" id="IPR051156">
    <property type="entry name" value="Mito/Outer_Membr_Metalloprot"/>
</dbReference>
<dbReference type="Gene3D" id="3.30.2010.10">
    <property type="entry name" value="Metalloproteases ('zincins'), catalytic domain"/>
    <property type="match status" value="1"/>
</dbReference>
<dbReference type="CDD" id="cd07324">
    <property type="entry name" value="M48C_Oma1-like"/>
    <property type="match status" value="1"/>
</dbReference>
<keyword evidence="7" id="KW-0472">Membrane</keyword>
<evidence type="ECO:0000259" key="8">
    <source>
        <dbReference type="Pfam" id="PF01435"/>
    </source>
</evidence>
<proteinExistence type="predicted"/>
<keyword evidence="4" id="KW-0378">Hydrolase</keyword>
<protein>
    <submittedName>
        <fullName evidence="9">Peptidase family M48</fullName>
    </submittedName>
</protein>
<dbReference type="HOGENOM" id="CLU_022121_0_0_10"/>
<keyword evidence="7" id="KW-1133">Transmembrane helix</keyword>
<dbReference type="GO" id="GO:0051603">
    <property type="term" value="P:proteolysis involved in protein catabolic process"/>
    <property type="evidence" value="ECO:0007669"/>
    <property type="project" value="TreeGrafter"/>
</dbReference>
<gene>
    <name evidence="9" type="ordered locus">Fleli_2093</name>
</gene>
<evidence type="ECO:0000313" key="9">
    <source>
        <dbReference type="EMBL" id="AFM04476.1"/>
    </source>
</evidence>
<evidence type="ECO:0000256" key="6">
    <source>
        <dbReference type="ARBA" id="ARBA00023049"/>
    </source>
</evidence>
<evidence type="ECO:0000256" key="4">
    <source>
        <dbReference type="ARBA" id="ARBA00022801"/>
    </source>
</evidence>
<dbReference type="GO" id="GO:0004222">
    <property type="term" value="F:metalloendopeptidase activity"/>
    <property type="evidence" value="ECO:0007669"/>
    <property type="project" value="InterPro"/>
</dbReference>
<evidence type="ECO:0000313" key="10">
    <source>
        <dbReference type="Proteomes" id="UP000006054"/>
    </source>
</evidence>
<evidence type="ECO:0000256" key="2">
    <source>
        <dbReference type="ARBA" id="ARBA00022670"/>
    </source>
</evidence>
<feature type="transmembrane region" description="Helical" evidence="7">
    <location>
        <begin position="12"/>
        <end position="33"/>
    </location>
</feature>
<keyword evidence="10" id="KW-1185">Reference proteome</keyword>
<evidence type="ECO:0000256" key="5">
    <source>
        <dbReference type="ARBA" id="ARBA00022833"/>
    </source>
</evidence>